<keyword evidence="5" id="KW-0547">Nucleotide-binding</keyword>
<feature type="domain" description="Mop" evidence="11">
    <location>
        <begin position="290"/>
        <end position="353"/>
    </location>
</feature>
<accession>A0ABT2QZP5</accession>
<protein>
    <submittedName>
        <fullName evidence="12">Molybdate ABC transporter ATP-binding protein</fullName>
    </submittedName>
</protein>
<keyword evidence="4" id="KW-0997">Cell inner membrane</keyword>
<dbReference type="InterPro" id="IPR004606">
    <property type="entry name" value="Mop_domain"/>
</dbReference>
<evidence type="ECO:0000256" key="2">
    <source>
        <dbReference type="ARBA" id="ARBA00022475"/>
    </source>
</evidence>
<dbReference type="Gene3D" id="2.40.50.100">
    <property type="match status" value="1"/>
</dbReference>
<dbReference type="InterPro" id="IPR005116">
    <property type="entry name" value="Transp-assoc_OB_typ1"/>
</dbReference>
<reference evidence="12" key="1">
    <citation type="submission" date="2012-09" db="EMBL/GenBank/DDBJ databases">
        <title>Genome Sequence of alkane-degrading Bacterium Alcanivorax balearicus MACL04.</title>
        <authorList>
            <person name="Lai Q."/>
            <person name="Shao Z."/>
        </authorList>
    </citation>
    <scope>NUCLEOTIDE SEQUENCE</scope>
    <source>
        <strain evidence="12">MACL04</strain>
    </source>
</reference>
<sequence>MSLSLDIALRRGAFALSVQGTLPERGVTILFGESGAGKSSLLRAVAGLEPCQGRIEFDGERWQGRAGMLPAHRRPVGLMLQKPTLFPHLDVTGNLRYAARRATMSGQRLPAQRWEEVLELLSLAPLLPRRVQGLSGGEASRVALGRALLSAPRLLLLDEPLAALDQARRQALMEVIGRVAKTIPVLYVSHHLDEVLTLGEHLWWLRDGALAAQGEVNDVLAGPGSPLAEHRDAAVVLRTRHLRYEQDHHLLVLALGACEVRVPASGPGGDTPRLRVAARDVSLTLSPASDSSVLNILPAVVDDVRSLPQGQCLVRLRCEQQWLLARLSSYSRDRLRLAPGSRVHAQIKAAALV</sequence>
<dbReference type="SUPFAM" id="SSF52540">
    <property type="entry name" value="P-loop containing nucleoside triphosphate hydrolases"/>
    <property type="match status" value="1"/>
</dbReference>
<evidence type="ECO:0000256" key="8">
    <source>
        <dbReference type="ARBA" id="ARBA00023136"/>
    </source>
</evidence>
<name>A0ABT2QZP5_9GAMM</name>
<dbReference type="InterPro" id="IPR003593">
    <property type="entry name" value="AAA+_ATPase"/>
</dbReference>
<dbReference type="NCBIfam" id="TIGR02142">
    <property type="entry name" value="modC_ABC"/>
    <property type="match status" value="1"/>
</dbReference>
<dbReference type="InterPro" id="IPR027417">
    <property type="entry name" value="P-loop_NTPase"/>
</dbReference>
<dbReference type="Pfam" id="PF00005">
    <property type="entry name" value="ABC_tran"/>
    <property type="match status" value="1"/>
</dbReference>
<keyword evidence="8" id="KW-0472">Membrane</keyword>
<gene>
    <name evidence="12" type="ORF">MA04_02293</name>
</gene>
<keyword evidence="6 12" id="KW-0067">ATP-binding</keyword>
<dbReference type="EMBL" id="ARXS01000012">
    <property type="protein sequence ID" value="MCU5782993.1"/>
    <property type="molecule type" value="Genomic_DNA"/>
</dbReference>
<evidence type="ECO:0000256" key="3">
    <source>
        <dbReference type="ARBA" id="ARBA00022505"/>
    </source>
</evidence>
<dbReference type="RefSeq" id="WP_262460579.1">
    <property type="nucleotide sequence ID" value="NZ_ARXS01000012.1"/>
</dbReference>
<dbReference type="InterPro" id="IPR003439">
    <property type="entry name" value="ABC_transporter-like_ATP-bd"/>
</dbReference>
<dbReference type="PANTHER" id="PTHR43514:SF10">
    <property type="entry name" value="MOLYBDENUM IMPORT ATP-BINDING PROTEIN MODC 2"/>
    <property type="match status" value="1"/>
</dbReference>
<evidence type="ECO:0000259" key="11">
    <source>
        <dbReference type="PROSITE" id="PS51866"/>
    </source>
</evidence>
<keyword evidence="13" id="KW-1185">Reference proteome</keyword>
<evidence type="ECO:0000256" key="5">
    <source>
        <dbReference type="ARBA" id="ARBA00022741"/>
    </source>
</evidence>
<dbReference type="Gene3D" id="3.40.50.300">
    <property type="entry name" value="P-loop containing nucleotide triphosphate hydrolases"/>
    <property type="match status" value="1"/>
</dbReference>
<dbReference type="Pfam" id="PF03459">
    <property type="entry name" value="TOBE"/>
    <property type="match status" value="1"/>
</dbReference>
<proteinExistence type="predicted"/>
<comment type="caution">
    <text evidence="12">The sequence shown here is derived from an EMBL/GenBank/DDBJ whole genome shotgun (WGS) entry which is preliminary data.</text>
</comment>
<keyword evidence="3 9" id="KW-0500">Molybdenum</keyword>
<evidence type="ECO:0000313" key="12">
    <source>
        <dbReference type="EMBL" id="MCU5782993.1"/>
    </source>
</evidence>
<evidence type="ECO:0000313" key="13">
    <source>
        <dbReference type="Proteomes" id="UP001064106"/>
    </source>
</evidence>
<evidence type="ECO:0000256" key="1">
    <source>
        <dbReference type="ARBA" id="ARBA00022448"/>
    </source>
</evidence>
<dbReference type="PROSITE" id="PS50893">
    <property type="entry name" value="ABC_TRANSPORTER_2"/>
    <property type="match status" value="1"/>
</dbReference>
<evidence type="ECO:0000256" key="4">
    <source>
        <dbReference type="ARBA" id="ARBA00022519"/>
    </source>
</evidence>
<dbReference type="GO" id="GO:0005524">
    <property type="term" value="F:ATP binding"/>
    <property type="evidence" value="ECO:0007669"/>
    <property type="project" value="UniProtKB-KW"/>
</dbReference>
<organism evidence="12 13">
    <name type="scientific">Alloalcanivorax balearicus MACL04</name>
    <dbReference type="NCBI Taxonomy" id="1177182"/>
    <lineage>
        <taxon>Bacteria</taxon>
        <taxon>Pseudomonadati</taxon>
        <taxon>Pseudomonadota</taxon>
        <taxon>Gammaproteobacteria</taxon>
        <taxon>Oceanospirillales</taxon>
        <taxon>Alcanivoracaceae</taxon>
        <taxon>Alloalcanivorax</taxon>
    </lineage>
</organism>
<feature type="domain" description="ABC transporter" evidence="10">
    <location>
        <begin position="1"/>
        <end position="232"/>
    </location>
</feature>
<dbReference type="PROSITE" id="PS00211">
    <property type="entry name" value="ABC_TRANSPORTER_1"/>
    <property type="match status" value="1"/>
</dbReference>
<evidence type="ECO:0000256" key="7">
    <source>
        <dbReference type="ARBA" id="ARBA00022967"/>
    </source>
</evidence>
<evidence type="ECO:0000256" key="9">
    <source>
        <dbReference type="PROSITE-ProRule" id="PRU01213"/>
    </source>
</evidence>
<dbReference type="SMART" id="SM00382">
    <property type="entry name" value="AAA"/>
    <property type="match status" value="1"/>
</dbReference>
<dbReference type="InterPro" id="IPR050334">
    <property type="entry name" value="Molybdenum_import_ModC"/>
</dbReference>
<keyword evidence="7" id="KW-1278">Translocase</keyword>
<dbReference type="PANTHER" id="PTHR43514">
    <property type="entry name" value="ABC TRANSPORTER I FAMILY MEMBER 10"/>
    <property type="match status" value="1"/>
</dbReference>
<keyword evidence="2" id="KW-1003">Cell membrane</keyword>
<evidence type="ECO:0000259" key="10">
    <source>
        <dbReference type="PROSITE" id="PS50893"/>
    </source>
</evidence>
<keyword evidence="1" id="KW-0813">Transport</keyword>
<dbReference type="PROSITE" id="PS51866">
    <property type="entry name" value="MOP"/>
    <property type="match status" value="1"/>
</dbReference>
<dbReference type="InterPro" id="IPR008995">
    <property type="entry name" value="Mo/tungstate-bd_C_term_dom"/>
</dbReference>
<dbReference type="Proteomes" id="UP001064106">
    <property type="component" value="Unassembled WGS sequence"/>
</dbReference>
<evidence type="ECO:0000256" key="6">
    <source>
        <dbReference type="ARBA" id="ARBA00022840"/>
    </source>
</evidence>
<dbReference type="InterPro" id="IPR011868">
    <property type="entry name" value="ModC_ABC_ATP-bd"/>
</dbReference>
<dbReference type="InterPro" id="IPR017871">
    <property type="entry name" value="ABC_transporter-like_CS"/>
</dbReference>
<dbReference type="SUPFAM" id="SSF50331">
    <property type="entry name" value="MOP-like"/>
    <property type="match status" value="1"/>
</dbReference>